<evidence type="ECO:0000313" key="2">
    <source>
        <dbReference type="EMBL" id="SDK25825.1"/>
    </source>
</evidence>
<sequence length="66" mass="7616">MHKTTSARFYYMTTDAEGKEILRYRSVPNIDVTSTDSEINQVMEVFETLTLDSYALVEKLETYVIG</sequence>
<dbReference type="RefSeq" id="WP_092983826.1">
    <property type="nucleotide sequence ID" value="NZ_FNFY01000001.1"/>
</dbReference>
<dbReference type="OrthoDB" id="2390217at2"/>
<dbReference type="EMBL" id="FNFY01000001">
    <property type="protein sequence ID" value="SDK25825.1"/>
    <property type="molecule type" value="Genomic_DNA"/>
</dbReference>
<feature type="domain" description="DUF1659" evidence="1">
    <location>
        <begin position="3"/>
        <end position="65"/>
    </location>
</feature>
<evidence type="ECO:0000313" key="3">
    <source>
        <dbReference type="Proteomes" id="UP000199008"/>
    </source>
</evidence>
<gene>
    <name evidence="2" type="ORF">SAMN05216216_101237</name>
</gene>
<reference evidence="3" key="1">
    <citation type="submission" date="2016-10" db="EMBL/GenBank/DDBJ databases">
        <authorList>
            <person name="Varghese N."/>
            <person name="Submissions S."/>
        </authorList>
    </citation>
    <scope>NUCLEOTIDE SEQUENCE [LARGE SCALE GENOMIC DNA]</scope>
    <source>
        <strain evidence="3">CGMCC 1.8895</strain>
    </source>
</reference>
<keyword evidence="3" id="KW-1185">Reference proteome</keyword>
<organism evidence="2 3">
    <name type="scientific">Lacicoccus qingdaonensis</name>
    <dbReference type="NCBI Taxonomy" id="576118"/>
    <lineage>
        <taxon>Bacteria</taxon>
        <taxon>Bacillati</taxon>
        <taxon>Bacillota</taxon>
        <taxon>Bacilli</taxon>
        <taxon>Bacillales</taxon>
        <taxon>Salinicoccaceae</taxon>
        <taxon>Lacicoccus</taxon>
    </lineage>
</organism>
<accession>A0A1G9AH46</accession>
<dbReference type="Proteomes" id="UP000199008">
    <property type="component" value="Unassembled WGS sequence"/>
</dbReference>
<evidence type="ECO:0000259" key="1">
    <source>
        <dbReference type="Pfam" id="PF07872"/>
    </source>
</evidence>
<dbReference type="STRING" id="576118.SAMN05216216_101237"/>
<dbReference type="AlphaFoldDB" id="A0A1G9AH46"/>
<protein>
    <recommendedName>
        <fullName evidence="1">DUF1659 domain-containing protein</fullName>
    </recommendedName>
</protein>
<proteinExistence type="predicted"/>
<dbReference type="InterPro" id="IPR012454">
    <property type="entry name" value="DUF1659"/>
</dbReference>
<name>A0A1G9AH46_9BACL</name>
<dbReference type="Pfam" id="PF07872">
    <property type="entry name" value="DUF1659"/>
    <property type="match status" value="1"/>
</dbReference>